<dbReference type="EMBL" id="JAAKZV010000166">
    <property type="protein sequence ID" value="NGN67840.1"/>
    <property type="molecule type" value="Genomic_DNA"/>
</dbReference>
<name>A0A6G4U7Y3_9ACTN</name>
<evidence type="ECO:0000313" key="3">
    <source>
        <dbReference type="Proteomes" id="UP000481583"/>
    </source>
</evidence>
<keyword evidence="1" id="KW-0812">Transmembrane</keyword>
<dbReference type="GO" id="GO:0016020">
    <property type="term" value="C:membrane"/>
    <property type="evidence" value="ECO:0007669"/>
    <property type="project" value="InterPro"/>
</dbReference>
<feature type="transmembrane region" description="Helical" evidence="1">
    <location>
        <begin position="47"/>
        <end position="66"/>
    </location>
</feature>
<evidence type="ECO:0000313" key="2">
    <source>
        <dbReference type="EMBL" id="NGN67840.1"/>
    </source>
</evidence>
<dbReference type="AlphaFoldDB" id="A0A6G4U7Y3"/>
<reference evidence="2 3" key="1">
    <citation type="submission" date="2020-02" db="EMBL/GenBank/DDBJ databases">
        <title>Whole-genome analyses of novel actinobacteria.</title>
        <authorList>
            <person name="Sahin N."/>
        </authorList>
    </citation>
    <scope>NUCLEOTIDE SEQUENCE [LARGE SCALE GENOMIC DNA]</scope>
    <source>
        <strain evidence="2 3">A7024</strain>
    </source>
</reference>
<comment type="caution">
    <text evidence="2">The sequence shown here is derived from an EMBL/GenBank/DDBJ whole genome shotgun (WGS) entry which is preliminary data.</text>
</comment>
<feature type="transmembrane region" description="Helical" evidence="1">
    <location>
        <begin position="421"/>
        <end position="438"/>
    </location>
</feature>
<keyword evidence="3" id="KW-1185">Reference proteome</keyword>
<sequence length="442" mass="49332">MDDAPRPAWTRTAERANLAVLAVAAVATAVLLFLYLRGDNSQPLKGWALLAVAIAVLLTSVIIAVVRPFLLTRGRTMAASALVSLVLAGGIITTWMLVSGDDADALSAGQVVNTRAEADAYLDKEIGTGQDRVPTGLLVQQADYDGPSKVKASGYVWQRLPKEVPEKSEGVIFPEAEDSHATTEIYRKQHPDGSRTVGWYFQATLHQTFDYRRYPLDRQDIHFAMWSNRFTQGNLVLVPDFASYPPWKAEEKLGVDPETHLQGWKTTFTTWSYQKLDYRTNMGATTGEYQAGEGRPNLNFNLGVARQWHNPLIDSLIRSAIVSLMIFLSLFLFARADDERRSSLGFSTWGAVTFGVSMLLVIVVDQSSVRQVTGSSGMAYLEYFAFAQYAVILWVAIDAVLLGRRRSPSLEWGDNRLAKLLYWPLLLTLIFAATLWVFRPRW</sequence>
<feature type="transmembrane region" description="Helical" evidence="1">
    <location>
        <begin position="383"/>
        <end position="401"/>
    </location>
</feature>
<feature type="transmembrane region" description="Helical" evidence="1">
    <location>
        <begin position="316"/>
        <end position="334"/>
    </location>
</feature>
<keyword evidence="1" id="KW-0472">Membrane</keyword>
<dbReference type="InterPro" id="IPR036734">
    <property type="entry name" value="Neur_chan_lig-bd_sf"/>
</dbReference>
<dbReference type="Gene3D" id="2.70.170.10">
    <property type="entry name" value="Neurotransmitter-gated ion-channel ligand-binding domain"/>
    <property type="match status" value="1"/>
</dbReference>
<proteinExistence type="predicted"/>
<feature type="transmembrane region" description="Helical" evidence="1">
    <location>
        <begin position="16"/>
        <end position="35"/>
    </location>
</feature>
<dbReference type="GO" id="GO:0005230">
    <property type="term" value="F:extracellular ligand-gated monoatomic ion channel activity"/>
    <property type="evidence" value="ECO:0007669"/>
    <property type="project" value="InterPro"/>
</dbReference>
<protein>
    <submittedName>
        <fullName evidence="2">Uncharacterized protein</fullName>
    </submittedName>
</protein>
<organism evidence="2 3">
    <name type="scientific">Streptomyces coryli</name>
    <dbReference type="NCBI Taxonomy" id="1128680"/>
    <lineage>
        <taxon>Bacteria</taxon>
        <taxon>Bacillati</taxon>
        <taxon>Actinomycetota</taxon>
        <taxon>Actinomycetes</taxon>
        <taxon>Kitasatosporales</taxon>
        <taxon>Streptomycetaceae</taxon>
        <taxon>Streptomyces</taxon>
    </lineage>
</organism>
<feature type="transmembrane region" description="Helical" evidence="1">
    <location>
        <begin position="78"/>
        <end position="98"/>
    </location>
</feature>
<gene>
    <name evidence="2" type="ORF">G5C51_28555</name>
</gene>
<keyword evidence="1" id="KW-1133">Transmembrane helix</keyword>
<dbReference type="RefSeq" id="WP_165241230.1">
    <property type="nucleotide sequence ID" value="NZ_JAAKZV010000166.1"/>
</dbReference>
<accession>A0A6G4U7Y3</accession>
<evidence type="ECO:0000256" key="1">
    <source>
        <dbReference type="SAM" id="Phobius"/>
    </source>
</evidence>
<feature type="transmembrane region" description="Helical" evidence="1">
    <location>
        <begin position="346"/>
        <end position="363"/>
    </location>
</feature>
<dbReference type="Proteomes" id="UP000481583">
    <property type="component" value="Unassembled WGS sequence"/>
</dbReference>